<reference evidence="1" key="1">
    <citation type="submission" date="2016-09" db="EMBL/GenBank/DDBJ databases">
        <title>Draft genome of thermotolerant cyanobacterium Desertifilum sp. strain IPPAS B-1220.</title>
        <authorList>
            <person name="Sinetova M.A."/>
            <person name="Bolakhan K."/>
            <person name="Zayadan B.K."/>
            <person name="Mironov K.S."/>
            <person name="Ustinova V."/>
            <person name="Kupriyanova E.V."/>
            <person name="Sidorov R.A."/>
            <person name="Skrypnik A.N."/>
            <person name="Gogoleva N.E."/>
            <person name="Gogolev Y.V."/>
            <person name="Los D.A."/>
        </authorList>
    </citation>
    <scope>NUCLEOTIDE SEQUENCE [LARGE SCALE GENOMIC DNA]</scope>
    <source>
        <strain evidence="1">IPPAS B-1220</strain>
    </source>
</reference>
<organism evidence="1">
    <name type="scientific">Desertifilum tharense IPPAS B-1220</name>
    <dbReference type="NCBI Taxonomy" id="1781255"/>
    <lineage>
        <taxon>Bacteria</taxon>
        <taxon>Bacillati</taxon>
        <taxon>Cyanobacteriota</taxon>
        <taxon>Cyanophyceae</taxon>
        <taxon>Desertifilales</taxon>
        <taxon>Desertifilaceae</taxon>
        <taxon>Desertifilum</taxon>
    </lineage>
</organism>
<sequence length="101" mass="10874">MGDGGTKFRVPSSEFRVGRGWGDGGIRVPSSEFRVPSGKRMGRWGGGGMGGWGDGKKFLLKCCVLYPINAQIIKGVLRMTKTQNNIPRGRGGMVDATDLEN</sequence>
<dbReference type="AlphaFoldDB" id="A0A1E5QHC3"/>
<dbReference type="STRING" id="1781255.BH720_16470"/>
<proteinExistence type="predicted"/>
<protein>
    <submittedName>
        <fullName evidence="1">Uncharacterized protein</fullName>
    </submittedName>
</protein>
<gene>
    <name evidence="1" type="ORF">BH720_16470</name>
</gene>
<comment type="caution">
    <text evidence="1">The sequence shown here is derived from an EMBL/GenBank/DDBJ whole genome shotgun (WGS) entry which is preliminary data.</text>
</comment>
<name>A0A1E5QHC3_9CYAN</name>
<accession>A0A1E5QHC3</accession>
<evidence type="ECO:0000313" key="1">
    <source>
        <dbReference type="EMBL" id="OEJ74086.1"/>
    </source>
</evidence>
<dbReference type="EMBL" id="MJGC01000073">
    <property type="protein sequence ID" value="OEJ74086.1"/>
    <property type="molecule type" value="Genomic_DNA"/>
</dbReference>